<dbReference type="EMBL" id="MLJW01002443">
    <property type="protein sequence ID" value="OIQ74620.1"/>
    <property type="molecule type" value="Genomic_DNA"/>
</dbReference>
<name>A0A1J5Q3Y9_9ZZZZ</name>
<organism evidence="3">
    <name type="scientific">mine drainage metagenome</name>
    <dbReference type="NCBI Taxonomy" id="410659"/>
    <lineage>
        <taxon>unclassified sequences</taxon>
        <taxon>metagenomes</taxon>
        <taxon>ecological metagenomes</taxon>
    </lineage>
</organism>
<accession>A0A1J5Q3Y9</accession>
<comment type="caution">
    <text evidence="3">The sequence shown here is derived from an EMBL/GenBank/DDBJ whole genome shotgun (WGS) entry which is preliminary data.</text>
</comment>
<sequence length="222" mass="24116">MAGDHVRLEQHPGSSDPGKLNLWKKKDRVANSAASGLIAAFNGGFKIKDARGGFYQDGNTVGVLRDKAASLVVFKDGTTQVGKWGSDVQMSTDVVSVRQNLQLLIDKGQLANNLDAAVSTTWGKTIGGAKYVWRSGIGITANGDLVYVMGDALSVRSLATLLLRAGAVRAMQLDINKAWISYMWFTPKSNGKLAPHKVLGFQRPAARYFSPTSRDFFAVYYR</sequence>
<dbReference type="Pfam" id="PF09992">
    <property type="entry name" value="NAGPA"/>
    <property type="match status" value="1"/>
</dbReference>
<gene>
    <name evidence="3" type="ORF">GALL_437220</name>
</gene>
<reference evidence="3" key="1">
    <citation type="submission" date="2016-10" db="EMBL/GenBank/DDBJ databases">
        <title>Sequence of Gallionella enrichment culture.</title>
        <authorList>
            <person name="Poehlein A."/>
            <person name="Muehling M."/>
            <person name="Daniel R."/>
        </authorList>
    </citation>
    <scope>NUCLEOTIDE SEQUENCE</scope>
</reference>
<dbReference type="InterPro" id="IPR018711">
    <property type="entry name" value="NAGPA"/>
</dbReference>
<feature type="compositionally biased region" description="Basic and acidic residues" evidence="1">
    <location>
        <begin position="1"/>
        <end position="10"/>
    </location>
</feature>
<evidence type="ECO:0000259" key="2">
    <source>
        <dbReference type="Pfam" id="PF09992"/>
    </source>
</evidence>
<dbReference type="AlphaFoldDB" id="A0A1J5Q3Y9"/>
<evidence type="ECO:0000313" key="3">
    <source>
        <dbReference type="EMBL" id="OIQ74620.1"/>
    </source>
</evidence>
<evidence type="ECO:0000256" key="1">
    <source>
        <dbReference type="SAM" id="MobiDB-lite"/>
    </source>
</evidence>
<proteinExistence type="predicted"/>
<protein>
    <recommendedName>
        <fullName evidence="2">Phosphodiester glycosidase domain-containing protein</fullName>
    </recommendedName>
</protein>
<feature type="domain" description="Phosphodiester glycosidase" evidence="2">
    <location>
        <begin position="36"/>
        <end position="174"/>
    </location>
</feature>
<feature type="region of interest" description="Disordered" evidence="1">
    <location>
        <begin position="1"/>
        <end position="20"/>
    </location>
</feature>